<sequence length="70" mass="8247">MITAIHCSIMNNHVEVAEKLFIDILSKANIDLNLIYSQYEFQIHKAYTNTLFELVNQFISWSMEIKLLKI</sequence>
<organism evidence="1 2">
    <name type="scientific">Rickettsia conorii (strain ATCC VR-613 / Malish 7)</name>
    <dbReference type="NCBI Taxonomy" id="272944"/>
    <lineage>
        <taxon>Bacteria</taxon>
        <taxon>Pseudomonadati</taxon>
        <taxon>Pseudomonadota</taxon>
        <taxon>Alphaproteobacteria</taxon>
        <taxon>Rickettsiales</taxon>
        <taxon>Rickettsiaceae</taxon>
        <taxon>Rickettsieae</taxon>
        <taxon>Rickettsia</taxon>
        <taxon>spotted fever group</taxon>
    </lineage>
</organism>
<dbReference type="PIR" id="A97794">
    <property type="entry name" value="A97794"/>
</dbReference>
<protein>
    <submittedName>
        <fullName evidence="1">Uncharacterized protein</fullName>
    </submittedName>
</protein>
<dbReference type="Proteomes" id="UP000000816">
    <property type="component" value="Chromosome"/>
</dbReference>
<evidence type="ECO:0000313" key="2">
    <source>
        <dbReference type="Proteomes" id="UP000000816"/>
    </source>
</evidence>
<dbReference type="GO" id="GO:0016746">
    <property type="term" value="F:acyltransferase activity"/>
    <property type="evidence" value="ECO:0007669"/>
    <property type="project" value="UniProtKB-KW"/>
</dbReference>
<dbReference type="InterPro" id="IPR036770">
    <property type="entry name" value="Ankyrin_rpt-contain_sf"/>
</dbReference>
<dbReference type="SUPFAM" id="SSF48403">
    <property type="entry name" value="Ankyrin repeat"/>
    <property type="match status" value="1"/>
</dbReference>
<dbReference type="RefSeq" id="WP_010977371.1">
    <property type="nucleotide sequence ID" value="NC_003103.1"/>
</dbReference>
<dbReference type="KEGG" id="rco:RC0753"/>
<proteinExistence type="predicted"/>
<keyword evidence="1" id="KW-0808">Transferase</keyword>
<dbReference type="EMBL" id="AE006914">
    <property type="protein sequence ID" value="AAL03291.1"/>
    <property type="molecule type" value="Genomic_DNA"/>
</dbReference>
<keyword evidence="1" id="KW-0012">Acyltransferase</keyword>
<evidence type="ECO:0000313" key="1">
    <source>
        <dbReference type="EMBL" id="AAL03291.1"/>
    </source>
</evidence>
<dbReference type="AlphaFoldDB" id="Q92HL8"/>
<name>Q92HL8_RICCN</name>
<dbReference type="GeneID" id="927491"/>
<gene>
    <name evidence="1" type="ordered locus">RC0753</name>
</gene>
<reference evidence="1 2" key="1">
    <citation type="journal article" date="2001" name="Science">
        <title>Mechanisms of evolution in Rickettsia conorii and R. prowazekii.</title>
        <authorList>
            <person name="Ogata H."/>
            <person name="Audic S."/>
            <person name="Renesto-Audiffren P."/>
            <person name="Fournier P.-E."/>
            <person name="Barbe V."/>
            <person name="Samson D."/>
            <person name="Roux V."/>
            <person name="Cossart P."/>
            <person name="Weissenbach J."/>
            <person name="Claverie J.-M."/>
            <person name="Raoult D."/>
        </authorList>
    </citation>
    <scope>NUCLEOTIDE SEQUENCE [LARGE SCALE GENOMIC DNA]</scope>
    <source>
        <strain evidence="2">ATCC VR-613 / Malish 7</strain>
    </source>
</reference>
<accession>Q92HL8</accession>
<dbReference type="HOGENOM" id="CLU_2755282_0_0_5"/>